<evidence type="ECO:0000313" key="7">
    <source>
        <dbReference type="Proteomes" id="UP000008144"/>
    </source>
</evidence>
<dbReference type="Ensembl" id="ENSCINT00000034571.1">
    <property type="protein sequence ID" value="ENSCINP00000032949.1"/>
    <property type="gene ID" value="ENSCING00000024654.1"/>
</dbReference>
<evidence type="ECO:0000256" key="1">
    <source>
        <dbReference type="ARBA" id="ARBA00004114"/>
    </source>
</evidence>
<dbReference type="InParanoid" id="H2XTG5"/>
<dbReference type="PANTHER" id="PTHR28625">
    <property type="entry name" value="PROTEIN PHOSPHATASE 1 REGULATORY SUBUNIT 35"/>
    <property type="match status" value="1"/>
</dbReference>
<keyword evidence="2" id="KW-0963">Cytoplasm</keyword>
<dbReference type="GO" id="GO:0019902">
    <property type="term" value="F:phosphatase binding"/>
    <property type="evidence" value="ECO:0007669"/>
    <property type="project" value="InterPro"/>
</dbReference>
<evidence type="ECO:0000313" key="6">
    <source>
        <dbReference type="Ensembl" id="ENSCINP00000032949.1"/>
    </source>
</evidence>
<protein>
    <submittedName>
        <fullName evidence="6">Uncharacterized LOC100179293</fullName>
    </submittedName>
</protein>
<dbReference type="Proteomes" id="UP000008144">
    <property type="component" value="Unassembled WGS sequence"/>
</dbReference>
<organism evidence="6 7">
    <name type="scientific">Ciona intestinalis</name>
    <name type="common">Transparent sea squirt</name>
    <name type="synonym">Ascidia intestinalis</name>
    <dbReference type="NCBI Taxonomy" id="7719"/>
    <lineage>
        <taxon>Eukaryota</taxon>
        <taxon>Metazoa</taxon>
        <taxon>Chordata</taxon>
        <taxon>Tunicata</taxon>
        <taxon>Ascidiacea</taxon>
        <taxon>Phlebobranchia</taxon>
        <taxon>Cionidae</taxon>
        <taxon>Ciona</taxon>
    </lineage>
</organism>
<keyword evidence="3" id="KW-0206">Cytoskeleton</keyword>
<keyword evidence="7" id="KW-1185">Reference proteome</keyword>
<reference evidence="6" key="3">
    <citation type="submission" date="2025-09" db="UniProtKB">
        <authorList>
            <consortium name="Ensembl"/>
        </authorList>
    </citation>
    <scope>IDENTIFICATION</scope>
</reference>
<reference evidence="7" key="1">
    <citation type="journal article" date="2002" name="Science">
        <title>The draft genome of Ciona intestinalis: insights into chordate and vertebrate origins.</title>
        <authorList>
            <person name="Dehal P."/>
            <person name="Satou Y."/>
            <person name="Campbell R.K."/>
            <person name="Chapman J."/>
            <person name="Degnan B."/>
            <person name="De Tomaso A."/>
            <person name="Davidson B."/>
            <person name="Di Gregorio A."/>
            <person name="Gelpke M."/>
            <person name="Goodstein D.M."/>
            <person name="Harafuji N."/>
            <person name="Hastings K.E."/>
            <person name="Ho I."/>
            <person name="Hotta K."/>
            <person name="Huang W."/>
            <person name="Kawashima T."/>
            <person name="Lemaire P."/>
            <person name="Martinez D."/>
            <person name="Meinertzhagen I.A."/>
            <person name="Necula S."/>
            <person name="Nonaka M."/>
            <person name="Putnam N."/>
            <person name="Rash S."/>
            <person name="Saiga H."/>
            <person name="Satake M."/>
            <person name="Terry A."/>
            <person name="Yamada L."/>
            <person name="Wang H.G."/>
            <person name="Awazu S."/>
            <person name="Azumi K."/>
            <person name="Boore J."/>
            <person name="Branno M."/>
            <person name="Chin-Bow S."/>
            <person name="DeSantis R."/>
            <person name="Doyle S."/>
            <person name="Francino P."/>
            <person name="Keys D.N."/>
            <person name="Haga S."/>
            <person name="Hayashi H."/>
            <person name="Hino K."/>
            <person name="Imai K.S."/>
            <person name="Inaba K."/>
            <person name="Kano S."/>
            <person name="Kobayashi K."/>
            <person name="Kobayashi M."/>
            <person name="Lee B.I."/>
            <person name="Makabe K.W."/>
            <person name="Manohar C."/>
            <person name="Matassi G."/>
            <person name="Medina M."/>
            <person name="Mochizuki Y."/>
            <person name="Mount S."/>
            <person name="Morishita T."/>
            <person name="Miura S."/>
            <person name="Nakayama A."/>
            <person name="Nishizaka S."/>
            <person name="Nomoto H."/>
            <person name="Ohta F."/>
            <person name="Oishi K."/>
            <person name="Rigoutsos I."/>
            <person name="Sano M."/>
            <person name="Sasaki A."/>
            <person name="Sasakura Y."/>
            <person name="Shoguchi E."/>
            <person name="Shin-i T."/>
            <person name="Spagnuolo A."/>
            <person name="Stainier D."/>
            <person name="Suzuki M.M."/>
            <person name="Tassy O."/>
            <person name="Takatori N."/>
            <person name="Tokuoka M."/>
            <person name="Yagi K."/>
            <person name="Yoshizaki F."/>
            <person name="Wada S."/>
            <person name="Zhang C."/>
            <person name="Hyatt P.D."/>
            <person name="Larimer F."/>
            <person name="Detter C."/>
            <person name="Doggett N."/>
            <person name="Glavina T."/>
            <person name="Hawkins T."/>
            <person name="Richardson P."/>
            <person name="Lucas S."/>
            <person name="Kohara Y."/>
            <person name="Levine M."/>
            <person name="Satoh N."/>
            <person name="Rokhsar D.S."/>
        </authorList>
    </citation>
    <scope>NUCLEOTIDE SEQUENCE [LARGE SCALE GENOMIC DNA]</scope>
</reference>
<evidence type="ECO:0000256" key="4">
    <source>
        <dbReference type="ARBA" id="ARBA00029452"/>
    </source>
</evidence>
<feature type="domain" description="Protein phosphatase 1 regulatory subunit 35 C-terminal" evidence="5">
    <location>
        <begin position="112"/>
        <end position="248"/>
    </location>
</feature>
<dbReference type="InterPro" id="IPR033590">
    <property type="entry name" value="PPP1R35"/>
</dbReference>
<name>H2XTG5_CIOIN</name>
<dbReference type="GO" id="GO:0005814">
    <property type="term" value="C:centriole"/>
    <property type="evidence" value="ECO:0000318"/>
    <property type="project" value="GO_Central"/>
</dbReference>
<proteinExistence type="inferred from homology"/>
<accession>H2XTG5</accession>
<evidence type="ECO:0000256" key="3">
    <source>
        <dbReference type="ARBA" id="ARBA00023212"/>
    </source>
</evidence>
<dbReference type="PANTHER" id="PTHR28625:SF1">
    <property type="entry name" value="PROTEIN PHOSPHATASE 1 REGULATORY SUBUNIT 35"/>
    <property type="match status" value="1"/>
</dbReference>
<sequence length="256" mass="28616">MKGKTVRLNQESLQVNQDTPSGLNKLGMKIGKKSRSPLLGHRKTTPVQVKIDQLTQRKELPPITIQSTSMSSDVSVPNVKPYLKKKSGLMRHEHASRCVNLEEKSNPLEKSKYHSSLVAGQELQKLQEEEFDAVTAVKKKLEDDKNLRAHISTQAATGTNIDPDEVLYNNLVSLDVSSGDIAATTQFRRIKRPSFTKLGPSEEIQIMDLFPPDLIQEKVIVESKCYSLPTLSTVTTPLDSVMSLYEHSLSWDVFNS</sequence>
<comment type="similarity">
    <text evidence="4">Belongs to the PPP1R35 family.</text>
</comment>
<reference evidence="6" key="2">
    <citation type="submission" date="2025-08" db="UniProtKB">
        <authorList>
            <consortium name="Ensembl"/>
        </authorList>
    </citation>
    <scope>IDENTIFICATION</scope>
</reference>
<evidence type="ECO:0000256" key="2">
    <source>
        <dbReference type="ARBA" id="ARBA00022490"/>
    </source>
</evidence>
<dbReference type="GO" id="GO:1903724">
    <property type="term" value="P:positive regulation of centriole elongation"/>
    <property type="evidence" value="ECO:0000318"/>
    <property type="project" value="GO_Central"/>
</dbReference>
<dbReference type="GeneTree" id="ENSGT00660000097348"/>
<evidence type="ECO:0000259" key="5">
    <source>
        <dbReference type="Pfam" id="PF15503"/>
    </source>
</evidence>
<dbReference type="InterPro" id="IPR029135">
    <property type="entry name" value="PPP1R35_C"/>
</dbReference>
<comment type="subcellular location">
    <subcellularLocation>
        <location evidence="1">Cytoplasm</location>
        <location evidence="1">Cytoskeleton</location>
        <location evidence="1">Microtubule organizing center</location>
        <location evidence="1">Centrosome</location>
        <location evidence="1">Centriole</location>
    </subcellularLocation>
</comment>
<dbReference type="GO" id="GO:0045724">
    <property type="term" value="P:positive regulation of cilium assembly"/>
    <property type="evidence" value="ECO:0000318"/>
    <property type="project" value="GO_Central"/>
</dbReference>
<dbReference type="HOGENOM" id="CLU_1085691_0_0_1"/>
<dbReference type="Pfam" id="PF15503">
    <property type="entry name" value="PPP1R35_C"/>
    <property type="match status" value="1"/>
</dbReference>
<gene>
    <name evidence="6" type="primary">LOC100179293</name>
</gene>
<dbReference type="AlphaFoldDB" id="H2XTG5"/>